<evidence type="ECO:0000259" key="9">
    <source>
        <dbReference type="Pfam" id="PF07715"/>
    </source>
</evidence>
<dbReference type="InterPro" id="IPR037066">
    <property type="entry name" value="Plug_dom_sf"/>
</dbReference>
<dbReference type="Gene3D" id="2.40.170.20">
    <property type="entry name" value="TonB-dependent receptor, beta-barrel domain"/>
    <property type="match status" value="1"/>
</dbReference>
<dbReference type="Pfam" id="PF13715">
    <property type="entry name" value="CarbopepD_reg_2"/>
    <property type="match status" value="1"/>
</dbReference>
<dbReference type="InterPro" id="IPR036942">
    <property type="entry name" value="Beta-barrel_TonB_sf"/>
</dbReference>
<reference evidence="11" key="1">
    <citation type="submission" date="2016-10" db="EMBL/GenBank/DDBJ databases">
        <authorList>
            <person name="Varghese N."/>
            <person name="Submissions S."/>
        </authorList>
    </citation>
    <scope>NUCLEOTIDE SEQUENCE [LARGE SCALE GENOMIC DNA]</scope>
    <source>
        <strain evidence="11">DSM 17933</strain>
    </source>
</reference>
<keyword evidence="4 7" id="KW-0812">Transmembrane</keyword>
<dbReference type="Gene3D" id="2.60.40.1120">
    <property type="entry name" value="Carboxypeptidase-like, regulatory domain"/>
    <property type="match status" value="1"/>
</dbReference>
<comment type="similarity">
    <text evidence="7">Belongs to the TonB-dependent receptor family.</text>
</comment>
<dbReference type="Pfam" id="PF07715">
    <property type="entry name" value="Plug"/>
    <property type="match status" value="1"/>
</dbReference>
<sequence length="1088" mass="119603">MKKMYLKCLSILLLCFITISAFAQTTITGTVKDSSGPLPGVSVSVKGTSKVTQTDGNGKFSLTVNPGEVLVFTAIGFAKQEVSINNQTSLNVILKESSNQLDEVNVVTTALGIKRQEKSLGYAVSTVTAKQLTEAGNTNFASALYGKAAGVKITTAPGGASSAVNVQIRGINSINYNQQPLYVVDGVMIRNDGQNGAAGANNNNYWDDQRVRGNGILDINPADIESLTVLKGASASALYGSDAASGVVVITTKKGSKNRGLGVDFNYQGSIDQVAFLPNFQNTYGPGYDRETNIANGATEEGWIADAISPSGFRPYFRAYANFGPKMEGQQVRWWDGSIRSYSPQPNNYRDVYQNGYTSNANVAISNQTEGVNYRFSASRLDYKGTQPGNTGAKNTFNLNSTIKLAPKLSADVIVSYVNTITKNRPYQLGQVLGSFAGFFSRAEDMGLMKERFQTSNGYKYATFDQTARPEPFLFNIRATNLLDFYWQQLKNQYDENENRLLSSFTLNYDVAKNLKLRGRVGNDYTSVKTENHQFTEIPSALNTNTSTGAYTTTQGQYSVLYGDALLTYSNKIGEDFGLSISGGYQGRKETYKDLKSNTRDGLVTENFFALSNSFNVAETTEARKEQLKYAYLGLVNLSYKDFLFAEGTARQEYVSTLPPGNNQYSYYSVNSGFVFSDLWKLPKFWSYGKLRASYGVVGNAPPIYEANISYKQTSLQSINGPVPSIVSLNSYGNLGLMPEKKHEAEFGLETRFLNGRLGLDVSYYNNKIKNQILPLDVTATNGAQKQIVNVGEVGNKGWEIALNATPVSGKFRWDTRLNFSTNKSKVNSLYDANSEINFYSSDQATAKIVARAGEDLGNIYIRPRKTDANGNYLINDDGYYVMDNSVYVKAGNIMPKAVGGFSNTFSYGNFALDVTIDYRFGGKMIAPNLKYMRGAGMLENSMEFRDAASGGLSYTSNGKTYNDGVVLQGVNQTTGLPNTKVLSAADYYITTYNWGEGSLTEAEIFDNDYIKMREIVLSYKIPASFTKKLKISNLRFSLIGRNLFYIHRTLKDLDPEAPLGNKWWSQGVDVGSTAASRNFGFSLNANF</sequence>
<dbReference type="STRING" id="405671.SAMN05421827_10524"/>
<dbReference type="PROSITE" id="PS52016">
    <property type="entry name" value="TONB_DEPENDENT_REC_3"/>
    <property type="match status" value="1"/>
</dbReference>
<keyword evidence="5 7" id="KW-0472">Membrane</keyword>
<keyword evidence="6 7" id="KW-0998">Cell outer membrane</keyword>
<dbReference type="SUPFAM" id="SSF56935">
    <property type="entry name" value="Porins"/>
    <property type="match status" value="1"/>
</dbReference>
<keyword evidence="8" id="KW-0732">Signal</keyword>
<gene>
    <name evidence="10" type="ORF">SAMN05421827_10524</name>
</gene>
<dbReference type="InterPro" id="IPR023996">
    <property type="entry name" value="TonB-dep_OMP_SusC/RagA"/>
</dbReference>
<dbReference type="InterPro" id="IPR008969">
    <property type="entry name" value="CarboxyPept-like_regulatory"/>
</dbReference>
<evidence type="ECO:0000256" key="5">
    <source>
        <dbReference type="ARBA" id="ARBA00023136"/>
    </source>
</evidence>
<organism evidence="10 11">
    <name type="scientific">Pedobacter terrae</name>
    <dbReference type="NCBI Taxonomy" id="405671"/>
    <lineage>
        <taxon>Bacteria</taxon>
        <taxon>Pseudomonadati</taxon>
        <taxon>Bacteroidota</taxon>
        <taxon>Sphingobacteriia</taxon>
        <taxon>Sphingobacteriales</taxon>
        <taxon>Sphingobacteriaceae</taxon>
        <taxon>Pedobacter</taxon>
    </lineage>
</organism>
<dbReference type="AlphaFoldDB" id="A0A1G7T2B0"/>
<evidence type="ECO:0000256" key="3">
    <source>
        <dbReference type="ARBA" id="ARBA00022452"/>
    </source>
</evidence>
<evidence type="ECO:0000256" key="2">
    <source>
        <dbReference type="ARBA" id="ARBA00022448"/>
    </source>
</evidence>
<protein>
    <submittedName>
        <fullName evidence="10">Iron complex outermembrane recepter protein</fullName>
    </submittedName>
</protein>
<evidence type="ECO:0000256" key="4">
    <source>
        <dbReference type="ARBA" id="ARBA00022692"/>
    </source>
</evidence>
<keyword evidence="11" id="KW-1185">Reference proteome</keyword>
<evidence type="ECO:0000256" key="8">
    <source>
        <dbReference type="SAM" id="SignalP"/>
    </source>
</evidence>
<keyword evidence="2 7" id="KW-0813">Transport</keyword>
<proteinExistence type="inferred from homology"/>
<dbReference type="Proteomes" id="UP000199643">
    <property type="component" value="Unassembled WGS sequence"/>
</dbReference>
<dbReference type="Gene3D" id="2.170.130.10">
    <property type="entry name" value="TonB-dependent receptor, plug domain"/>
    <property type="match status" value="1"/>
</dbReference>
<dbReference type="GO" id="GO:0009279">
    <property type="term" value="C:cell outer membrane"/>
    <property type="evidence" value="ECO:0007669"/>
    <property type="project" value="UniProtKB-SubCell"/>
</dbReference>
<keyword evidence="3 7" id="KW-1134">Transmembrane beta strand</keyword>
<dbReference type="RefSeq" id="WP_090498614.1">
    <property type="nucleotide sequence ID" value="NZ_FNCH01000005.1"/>
</dbReference>
<evidence type="ECO:0000256" key="7">
    <source>
        <dbReference type="PROSITE-ProRule" id="PRU01360"/>
    </source>
</evidence>
<accession>A0A1G7T2B0</accession>
<dbReference type="SUPFAM" id="SSF49464">
    <property type="entry name" value="Carboxypeptidase regulatory domain-like"/>
    <property type="match status" value="1"/>
</dbReference>
<feature type="chain" id="PRO_5011637865" evidence="8">
    <location>
        <begin position="24"/>
        <end position="1088"/>
    </location>
</feature>
<dbReference type="EMBL" id="FNCH01000005">
    <property type="protein sequence ID" value="SDG29433.1"/>
    <property type="molecule type" value="Genomic_DNA"/>
</dbReference>
<dbReference type="InterPro" id="IPR012910">
    <property type="entry name" value="Plug_dom"/>
</dbReference>
<dbReference type="InterPro" id="IPR039426">
    <property type="entry name" value="TonB-dep_rcpt-like"/>
</dbReference>
<comment type="subcellular location">
    <subcellularLocation>
        <location evidence="1 7">Cell outer membrane</location>
        <topology evidence="1 7">Multi-pass membrane protein</topology>
    </subcellularLocation>
</comment>
<evidence type="ECO:0000313" key="10">
    <source>
        <dbReference type="EMBL" id="SDG29433.1"/>
    </source>
</evidence>
<name>A0A1G7T2B0_9SPHI</name>
<feature type="domain" description="TonB-dependent receptor plug" evidence="9">
    <location>
        <begin position="119"/>
        <end position="247"/>
    </location>
</feature>
<dbReference type="NCBIfam" id="TIGR04056">
    <property type="entry name" value="OMP_RagA_SusC"/>
    <property type="match status" value="1"/>
</dbReference>
<dbReference type="OrthoDB" id="9768177at2"/>
<evidence type="ECO:0000256" key="1">
    <source>
        <dbReference type="ARBA" id="ARBA00004571"/>
    </source>
</evidence>
<dbReference type="NCBIfam" id="TIGR04057">
    <property type="entry name" value="SusC_RagA_signa"/>
    <property type="match status" value="1"/>
</dbReference>
<dbReference type="InterPro" id="IPR023997">
    <property type="entry name" value="TonB-dep_OMP_SusC/RagA_CS"/>
</dbReference>
<evidence type="ECO:0000313" key="11">
    <source>
        <dbReference type="Proteomes" id="UP000199643"/>
    </source>
</evidence>
<evidence type="ECO:0000256" key="6">
    <source>
        <dbReference type="ARBA" id="ARBA00023237"/>
    </source>
</evidence>
<feature type="signal peptide" evidence="8">
    <location>
        <begin position="1"/>
        <end position="23"/>
    </location>
</feature>